<dbReference type="Pfam" id="PF07715">
    <property type="entry name" value="Plug"/>
    <property type="match status" value="1"/>
</dbReference>
<keyword evidence="7 11" id="KW-0798">TonB box</keyword>
<dbReference type="SMART" id="SM00965">
    <property type="entry name" value="STN"/>
    <property type="match status" value="1"/>
</dbReference>
<dbReference type="PROSITE" id="PS52016">
    <property type="entry name" value="TONB_DEPENDENT_REC_3"/>
    <property type="match status" value="1"/>
</dbReference>
<dbReference type="Pfam" id="PF13715">
    <property type="entry name" value="CarbopepD_reg_2"/>
    <property type="match status" value="1"/>
</dbReference>
<keyword evidence="6" id="KW-0408">Iron</keyword>
<evidence type="ECO:0000259" key="13">
    <source>
        <dbReference type="SMART" id="SM00965"/>
    </source>
</evidence>
<dbReference type="Gene3D" id="2.40.170.20">
    <property type="entry name" value="TonB-dependent receptor, beta-barrel domain"/>
    <property type="match status" value="1"/>
</dbReference>
<evidence type="ECO:0000256" key="3">
    <source>
        <dbReference type="ARBA" id="ARBA00022452"/>
    </source>
</evidence>
<comment type="similarity">
    <text evidence="10 11">Belongs to the TonB-dependent receptor family.</text>
</comment>
<evidence type="ECO:0000256" key="8">
    <source>
        <dbReference type="ARBA" id="ARBA00023136"/>
    </source>
</evidence>
<keyword evidence="3 10" id="KW-1134">Transmembrane beta strand</keyword>
<dbReference type="InterPro" id="IPR011662">
    <property type="entry name" value="Secretin/TonB_short_N"/>
</dbReference>
<evidence type="ECO:0000256" key="7">
    <source>
        <dbReference type="ARBA" id="ARBA00023077"/>
    </source>
</evidence>
<keyword evidence="9 10" id="KW-0998">Cell outer membrane</keyword>
<evidence type="ECO:0000256" key="2">
    <source>
        <dbReference type="ARBA" id="ARBA00022448"/>
    </source>
</evidence>
<feature type="chain" id="PRO_5046709462" evidence="12">
    <location>
        <begin position="18"/>
        <end position="1062"/>
    </location>
</feature>
<dbReference type="Gene3D" id="2.60.40.1120">
    <property type="entry name" value="Carboxypeptidase-like, regulatory domain"/>
    <property type="match status" value="1"/>
</dbReference>
<keyword evidence="4" id="KW-0410">Iron transport</keyword>
<evidence type="ECO:0000256" key="5">
    <source>
        <dbReference type="ARBA" id="ARBA00022692"/>
    </source>
</evidence>
<feature type="signal peptide" evidence="12">
    <location>
        <begin position="1"/>
        <end position="17"/>
    </location>
</feature>
<organism evidence="14 15">
    <name type="scientific">Pedobacter albus</name>
    <dbReference type="NCBI Taxonomy" id="3113905"/>
    <lineage>
        <taxon>Bacteria</taxon>
        <taxon>Pseudomonadati</taxon>
        <taxon>Bacteroidota</taxon>
        <taxon>Sphingobacteriia</taxon>
        <taxon>Sphingobacteriales</taxon>
        <taxon>Sphingobacteriaceae</taxon>
        <taxon>Pedobacter</taxon>
    </lineage>
</organism>
<sequence>MKLTIFLLIAGCLGVHASSFAQKITLSVRNAGIESVCTDIKKQSGFSFLYDAAVLKKSGTVSLELKEATLENALKQMTAGKALDYRIIDKTVIITEAKPLAQRDDITVKGVIRSKEAPGTPNMPLPGAVIAIKGTKKAVVADADGNYTIKAPADAILVVTLIGYGTREVPVNSQTAIDVVLLQTASDLQEVIITAYGTSEKKENQIGSAAQVTSKDLIRKPSNRIDALLEGLVAGFQYEQQGAALSSARPRFQSRIRGEASFSASNDPLWVIDGIPYNTGDETNMIPGTQTSISPLTFLNPNDIESIVVLKDATATSIYGANGSNGVILITTKKGKSGKLAIDYSFRTGINVLTNNRFHVLNADQYRELYRESYLNNTALDPNKMPDLGTGGIDWYNTFFRNGVNMQHDLSVSGGTQKTRYYVSAGYFNEKPIMIANETQRFSTRANIDQKVNKSIDLFLRIGASYNVNNLFSPGDTYFVNRPIDGIYNPDGSFVLKPYNTYAEAKLNDDRQRTVAVTGNIGGTARILPWLTFTSTNGIDYSKTRENIYGSMYTFSERGEGMAYRGRSKNFNWDSQQRLNFEKRFNRHALSALLGAEARSEDRNSFSVTGYGFPDDQVRNVDYATRTTSLPSGAEKTGVSYYGQLRYTFADRYSVLGSFRRDANSDFGSDVKWATFNSVGASYTISNEKFWHIKPIDFAKLKISYGTNGNSRIGAYKSKGIYSFTNTTGYNGQEGAIMTSGENPVLSWETTYLINGGLSLGLFKRISMEIEFYRNTTKGILDAVDVTRTTGFTRILQNVGSVRNSGVELTLNTQNIIKDNFQWTTSFNIAHNNNKILKLYNGNDKVLDITMRREGQDANAFYLIRWAGVDPRDGGPLWYDRNGNITKVFDLNNRVIIGSSTPDFYGGMTNHFQYKDFTLSALIIYNVGGYAFSDLQRDAESDGRNLADDNQSTNLLDRWREPGDLSNIPKSVLYENANNGRNSTRFLHKKTSLRLQNISLNYGLPKKWINKIKLQRANVYFQADNVGFWTPYSTPSNRNDYKNSFNAYPQPLTLSFGLTVGL</sequence>
<dbReference type="SUPFAM" id="SSF49464">
    <property type="entry name" value="Carboxypeptidase regulatory domain-like"/>
    <property type="match status" value="1"/>
</dbReference>
<dbReference type="Gene3D" id="2.170.130.10">
    <property type="entry name" value="TonB-dependent receptor, plug domain"/>
    <property type="match status" value="1"/>
</dbReference>
<name>A0ABU7I897_9SPHI</name>
<evidence type="ECO:0000256" key="9">
    <source>
        <dbReference type="ARBA" id="ARBA00023237"/>
    </source>
</evidence>
<dbReference type="RefSeq" id="WP_330108030.1">
    <property type="nucleotide sequence ID" value="NZ_JAZDQT010000002.1"/>
</dbReference>
<comment type="subcellular location">
    <subcellularLocation>
        <location evidence="1 10">Cell outer membrane</location>
        <topology evidence="1 10">Multi-pass membrane protein</topology>
    </subcellularLocation>
</comment>
<keyword evidence="15" id="KW-1185">Reference proteome</keyword>
<evidence type="ECO:0000256" key="12">
    <source>
        <dbReference type="SAM" id="SignalP"/>
    </source>
</evidence>
<evidence type="ECO:0000313" key="14">
    <source>
        <dbReference type="EMBL" id="MEE1945693.1"/>
    </source>
</evidence>
<dbReference type="Pfam" id="PF00593">
    <property type="entry name" value="TonB_dep_Rec_b-barrel"/>
    <property type="match status" value="1"/>
</dbReference>
<evidence type="ECO:0000256" key="1">
    <source>
        <dbReference type="ARBA" id="ARBA00004571"/>
    </source>
</evidence>
<proteinExistence type="inferred from homology"/>
<dbReference type="NCBIfam" id="TIGR04057">
    <property type="entry name" value="SusC_RagA_signa"/>
    <property type="match status" value="1"/>
</dbReference>
<dbReference type="InterPro" id="IPR023996">
    <property type="entry name" value="TonB-dep_OMP_SusC/RagA"/>
</dbReference>
<feature type="domain" description="Secretin/TonB short N-terminal" evidence="13">
    <location>
        <begin position="46"/>
        <end position="97"/>
    </location>
</feature>
<dbReference type="Pfam" id="PF07660">
    <property type="entry name" value="STN"/>
    <property type="match status" value="1"/>
</dbReference>
<evidence type="ECO:0000256" key="4">
    <source>
        <dbReference type="ARBA" id="ARBA00022496"/>
    </source>
</evidence>
<dbReference type="SUPFAM" id="SSF56935">
    <property type="entry name" value="Porins"/>
    <property type="match status" value="1"/>
</dbReference>
<accession>A0ABU7I897</accession>
<keyword evidence="4" id="KW-0406">Ion transport</keyword>
<comment type="caution">
    <text evidence="14">The sequence shown here is derived from an EMBL/GenBank/DDBJ whole genome shotgun (WGS) entry which is preliminary data.</text>
</comment>
<evidence type="ECO:0000256" key="6">
    <source>
        <dbReference type="ARBA" id="ARBA00023004"/>
    </source>
</evidence>
<dbReference type="NCBIfam" id="TIGR04056">
    <property type="entry name" value="OMP_RagA_SusC"/>
    <property type="match status" value="1"/>
</dbReference>
<keyword evidence="8 10" id="KW-0472">Membrane</keyword>
<dbReference type="InterPro" id="IPR037066">
    <property type="entry name" value="Plug_dom_sf"/>
</dbReference>
<dbReference type="InterPro" id="IPR000531">
    <property type="entry name" value="Beta-barrel_TonB"/>
</dbReference>
<dbReference type="InterPro" id="IPR008969">
    <property type="entry name" value="CarboxyPept-like_regulatory"/>
</dbReference>
<dbReference type="Gene3D" id="3.55.50.30">
    <property type="match status" value="1"/>
</dbReference>
<reference evidence="14 15" key="1">
    <citation type="submission" date="2024-01" db="EMBL/GenBank/DDBJ databases">
        <title>Pedobacter sp. nov., isolated from fresh soil.</title>
        <authorList>
            <person name="Le N.T.T."/>
        </authorList>
    </citation>
    <scope>NUCLEOTIDE SEQUENCE [LARGE SCALE GENOMIC DNA]</scope>
    <source>
        <strain evidence="14 15">KR3-3</strain>
    </source>
</reference>
<keyword evidence="2 10" id="KW-0813">Transport</keyword>
<keyword evidence="5 10" id="KW-0812">Transmembrane</keyword>
<keyword evidence="12" id="KW-0732">Signal</keyword>
<gene>
    <name evidence="14" type="ORF">VRU48_11295</name>
</gene>
<dbReference type="Proteomes" id="UP001336835">
    <property type="component" value="Unassembled WGS sequence"/>
</dbReference>
<dbReference type="InterPro" id="IPR036942">
    <property type="entry name" value="Beta-barrel_TonB_sf"/>
</dbReference>
<dbReference type="InterPro" id="IPR039426">
    <property type="entry name" value="TonB-dep_rcpt-like"/>
</dbReference>
<evidence type="ECO:0000256" key="11">
    <source>
        <dbReference type="RuleBase" id="RU003357"/>
    </source>
</evidence>
<dbReference type="EMBL" id="JAZDQT010000002">
    <property type="protein sequence ID" value="MEE1945693.1"/>
    <property type="molecule type" value="Genomic_DNA"/>
</dbReference>
<evidence type="ECO:0000313" key="15">
    <source>
        <dbReference type="Proteomes" id="UP001336835"/>
    </source>
</evidence>
<protein>
    <submittedName>
        <fullName evidence="14">SusC/RagA family TonB-linked outer membrane protein</fullName>
    </submittedName>
</protein>
<dbReference type="InterPro" id="IPR012910">
    <property type="entry name" value="Plug_dom"/>
</dbReference>
<dbReference type="InterPro" id="IPR023997">
    <property type="entry name" value="TonB-dep_OMP_SusC/RagA_CS"/>
</dbReference>
<evidence type="ECO:0000256" key="10">
    <source>
        <dbReference type="PROSITE-ProRule" id="PRU01360"/>
    </source>
</evidence>